<dbReference type="EMBL" id="BARS01016408">
    <property type="protein sequence ID" value="GAF87040.1"/>
    <property type="molecule type" value="Genomic_DNA"/>
</dbReference>
<comment type="caution">
    <text evidence="1">The sequence shown here is derived from an EMBL/GenBank/DDBJ whole genome shotgun (WGS) entry which is preliminary data.</text>
</comment>
<name>X0UEY7_9ZZZZ</name>
<gene>
    <name evidence="1" type="ORF">S01H1_27007</name>
</gene>
<feature type="non-terminal residue" evidence="1">
    <location>
        <position position="1"/>
    </location>
</feature>
<sequence length="281" mass="31815">VTAGGPAQELDGGGNTHWFTMDDTHAEPRGYLAATQTPDGVIQLISSALHYRFNLAWIEEKHYLVIDDMESYNTTDNEIRDTWLDYFDNFTGSAVYLELTTVHGGEKSMMYTYDNTTDWGAGYYSEIECEYADPCDWTASGVKALSLYFYGDPNNDANDTEQMYLGLEDSNGDYAEVRYGDGEGEDMNDIRIAEWQQWNINLQDFNEAGVDLTDVNKVYIGFGDRDEPNAGGSGIVYFDDIRLYQPRCLAEYNVASDFTGDCMVDFRDVEMLARDWLKSEG</sequence>
<reference evidence="1" key="1">
    <citation type="journal article" date="2014" name="Front. Microbiol.">
        <title>High frequency of phylogenetically diverse reductive dehalogenase-homologous genes in deep subseafloor sedimentary metagenomes.</title>
        <authorList>
            <person name="Kawai M."/>
            <person name="Futagami T."/>
            <person name="Toyoda A."/>
            <person name="Takaki Y."/>
            <person name="Nishi S."/>
            <person name="Hori S."/>
            <person name="Arai W."/>
            <person name="Tsubouchi T."/>
            <person name="Morono Y."/>
            <person name="Uchiyama I."/>
            <person name="Ito T."/>
            <person name="Fujiyama A."/>
            <person name="Inagaki F."/>
            <person name="Takami H."/>
        </authorList>
    </citation>
    <scope>NUCLEOTIDE SEQUENCE</scope>
    <source>
        <strain evidence="1">Expedition CK06-06</strain>
    </source>
</reference>
<evidence type="ECO:0000313" key="1">
    <source>
        <dbReference type="EMBL" id="GAF87040.1"/>
    </source>
</evidence>
<proteinExistence type="predicted"/>
<organism evidence="1">
    <name type="scientific">marine sediment metagenome</name>
    <dbReference type="NCBI Taxonomy" id="412755"/>
    <lineage>
        <taxon>unclassified sequences</taxon>
        <taxon>metagenomes</taxon>
        <taxon>ecological metagenomes</taxon>
    </lineage>
</organism>
<protein>
    <submittedName>
        <fullName evidence="1">Uncharacterized protein</fullName>
    </submittedName>
</protein>
<feature type="non-terminal residue" evidence="1">
    <location>
        <position position="281"/>
    </location>
</feature>
<dbReference type="SUPFAM" id="SSF49785">
    <property type="entry name" value="Galactose-binding domain-like"/>
    <property type="match status" value="1"/>
</dbReference>
<accession>X0UEY7</accession>
<dbReference type="Gene3D" id="2.60.120.430">
    <property type="entry name" value="Galactose-binding lectin"/>
    <property type="match status" value="1"/>
</dbReference>
<dbReference type="AlphaFoldDB" id="X0UEY7"/>
<dbReference type="InterPro" id="IPR008979">
    <property type="entry name" value="Galactose-bd-like_sf"/>
</dbReference>